<proteinExistence type="predicted"/>
<organism evidence="1">
    <name type="scientific">Anguilla anguilla</name>
    <name type="common">European freshwater eel</name>
    <name type="synonym">Muraena anguilla</name>
    <dbReference type="NCBI Taxonomy" id="7936"/>
    <lineage>
        <taxon>Eukaryota</taxon>
        <taxon>Metazoa</taxon>
        <taxon>Chordata</taxon>
        <taxon>Craniata</taxon>
        <taxon>Vertebrata</taxon>
        <taxon>Euteleostomi</taxon>
        <taxon>Actinopterygii</taxon>
        <taxon>Neopterygii</taxon>
        <taxon>Teleostei</taxon>
        <taxon>Anguilliformes</taxon>
        <taxon>Anguillidae</taxon>
        <taxon>Anguilla</taxon>
    </lineage>
</organism>
<dbReference type="AlphaFoldDB" id="A0A0E9UAA5"/>
<dbReference type="EMBL" id="GBXM01045768">
    <property type="protein sequence ID" value="JAH62809.1"/>
    <property type="molecule type" value="Transcribed_RNA"/>
</dbReference>
<sequence>MSKPDPELKFPFNRNYIIQMIKGSIDNNYHCFILIKNTHI</sequence>
<reference evidence="1" key="2">
    <citation type="journal article" date="2015" name="Fish Shellfish Immunol.">
        <title>Early steps in the European eel (Anguilla anguilla)-Vibrio vulnificus interaction in the gills: Role of the RtxA13 toxin.</title>
        <authorList>
            <person name="Callol A."/>
            <person name="Pajuelo D."/>
            <person name="Ebbesson L."/>
            <person name="Teles M."/>
            <person name="MacKenzie S."/>
            <person name="Amaro C."/>
        </authorList>
    </citation>
    <scope>NUCLEOTIDE SEQUENCE</scope>
</reference>
<name>A0A0E9UAA5_ANGAN</name>
<evidence type="ECO:0000313" key="1">
    <source>
        <dbReference type="EMBL" id="JAH62809.1"/>
    </source>
</evidence>
<reference evidence="1" key="1">
    <citation type="submission" date="2014-11" db="EMBL/GenBank/DDBJ databases">
        <authorList>
            <person name="Amaro Gonzalez C."/>
        </authorList>
    </citation>
    <scope>NUCLEOTIDE SEQUENCE</scope>
</reference>
<protein>
    <submittedName>
        <fullName evidence="1">Uncharacterized protein</fullName>
    </submittedName>
</protein>
<accession>A0A0E9UAA5</accession>